<name>A0A081C056_VECG1</name>
<dbReference type="AlphaFoldDB" id="A0A081C056"/>
<reference evidence="2" key="1">
    <citation type="journal article" date="2015" name="PeerJ">
        <title>First genomic representation of candidate bacterial phylum KSB3 points to enhanced environmental sensing as a trigger of wastewater bulking.</title>
        <authorList>
            <person name="Sekiguchi Y."/>
            <person name="Ohashi A."/>
            <person name="Parks D.H."/>
            <person name="Yamauchi T."/>
            <person name="Tyson G.W."/>
            <person name="Hugenholtz P."/>
        </authorList>
    </citation>
    <scope>NUCLEOTIDE SEQUENCE [LARGE SCALE GENOMIC DNA]</scope>
</reference>
<evidence type="ECO:0000313" key="2">
    <source>
        <dbReference type="EMBL" id="GAK57961.1"/>
    </source>
</evidence>
<protein>
    <recommendedName>
        <fullName evidence="1">PilZ domain-containing protein</fullName>
    </recommendedName>
</protein>
<gene>
    <name evidence="2" type="ORF">U27_04933</name>
</gene>
<dbReference type="HOGENOM" id="CLU_168851_0_0_0"/>
<dbReference type="GO" id="GO:0035438">
    <property type="term" value="F:cyclic-di-GMP binding"/>
    <property type="evidence" value="ECO:0007669"/>
    <property type="project" value="InterPro"/>
</dbReference>
<evidence type="ECO:0000313" key="3">
    <source>
        <dbReference type="Proteomes" id="UP000030661"/>
    </source>
</evidence>
<accession>A0A081C056</accession>
<dbReference type="EMBL" id="DF820466">
    <property type="protein sequence ID" value="GAK57961.1"/>
    <property type="molecule type" value="Genomic_DNA"/>
</dbReference>
<dbReference type="Proteomes" id="UP000030661">
    <property type="component" value="Unassembled WGS sequence"/>
</dbReference>
<organism evidence="2">
    <name type="scientific">Vecturithrix granuli</name>
    <dbReference type="NCBI Taxonomy" id="1499967"/>
    <lineage>
        <taxon>Bacteria</taxon>
        <taxon>Candidatus Moduliflexota</taxon>
        <taxon>Candidatus Vecturitrichia</taxon>
        <taxon>Candidatus Vecturitrichales</taxon>
        <taxon>Candidatus Vecturitrichaceae</taxon>
        <taxon>Candidatus Vecturithrix</taxon>
    </lineage>
</organism>
<proteinExistence type="predicted"/>
<sequence length="117" mass="13535">MDDQNKRKYPRISTNFFVKFSRDAIDSTIRQLQEGLAENCSTGGMFIATDRLFSRGSVLNLEFNLNSETMPRRLIQARAIVRWIQRIVTHPGMGVEFLLFNGFGKHEFAQQLEHLSQ</sequence>
<dbReference type="Gene3D" id="2.40.10.220">
    <property type="entry name" value="predicted glycosyltransferase like domains"/>
    <property type="match status" value="1"/>
</dbReference>
<feature type="domain" description="PilZ" evidence="1">
    <location>
        <begin position="5"/>
        <end position="98"/>
    </location>
</feature>
<dbReference type="Pfam" id="PF07238">
    <property type="entry name" value="PilZ"/>
    <property type="match status" value="1"/>
</dbReference>
<keyword evidence="3" id="KW-1185">Reference proteome</keyword>
<dbReference type="InterPro" id="IPR009875">
    <property type="entry name" value="PilZ_domain"/>
</dbReference>
<evidence type="ECO:0000259" key="1">
    <source>
        <dbReference type="Pfam" id="PF07238"/>
    </source>
</evidence>
<dbReference type="SUPFAM" id="SSF141371">
    <property type="entry name" value="PilZ domain-like"/>
    <property type="match status" value="1"/>
</dbReference>
<dbReference type="STRING" id="1499967.U27_04933"/>
<dbReference type="eggNOG" id="ENOG502ZM1N">
    <property type="taxonomic scope" value="Bacteria"/>
</dbReference>